<dbReference type="PANTHER" id="PTHR45947:SF3">
    <property type="entry name" value="SULFOQUINOVOSYL TRANSFERASE SQD2"/>
    <property type="match status" value="1"/>
</dbReference>
<dbReference type="Gene3D" id="3.40.50.2000">
    <property type="entry name" value="Glycogen Phosphorylase B"/>
    <property type="match status" value="2"/>
</dbReference>
<evidence type="ECO:0000259" key="2">
    <source>
        <dbReference type="Pfam" id="PF13439"/>
    </source>
</evidence>
<dbReference type="SUPFAM" id="SSF53756">
    <property type="entry name" value="UDP-Glycosyltransferase/glycogen phosphorylase"/>
    <property type="match status" value="1"/>
</dbReference>
<dbReference type="Pfam" id="PF13439">
    <property type="entry name" value="Glyco_transf_4"/>
    <property type="match status" value="1"/>
</dbReference>
<feature type="domain" description="Glycosyl transferase family 1" evidence="1">
    <location>
        <begin position="203"/>
        <end position="324"/>
    </location>
</feature>
<keyword evidence="4" id="KW-1185">Reference proteome</keyword>
<accession>A0ABT2NSX8</accession>
<evidence type="ECO:0000259" key="1">
    <source>
        <dbReference type="Pfam" id="PF00534"/>
    </source>
</evidence>
<dbReference type="InterPro" id="IPR050194">
    <property type="entry name" value="Glycosyltransferase_grp1"/>
</dbReference>
<evidence type="ECO:0000313" key="3">
    <source>
        <dbReference type="EMBL" id="MCT8388495.1"/>
    </source>
</evidence>
<organism evidence="3 4">
    <name type="scientific">Leuconostoc holzapfelii</name>
    <dbReference type="NCBI Taxonomy" id="434464"/>
    <lineage>
        <taxon>Bacteria</taxon>
        <taxon>Bacillati</taxon>
        <taxon>Bacillota</taxon>
        <taxon>Bacilli</taxon>
        <taxon>Lactobacillales</taxon>
        <taxon>Lactobacillaceae</taxon>
        <taxon>Leuconostoc</taxon>
    </lineage>
</organism>
<feature type="domain" description="Glycosyltransferase subfamily 4-like N-terminal" evidence="2">
    <location>
        <begin position="28"/>
        <end position="192"/>
    </location>
</feature>
<comment type="caution">
    <text evidence="3">The sequence shown here is derived from an EMBL/GenBank/DDBJ whole genome shotgun (WGS) entry which is preliminary data.</text>
</comment>
<dbReference type="Pfam" id="PF00534">
    <property type="entry name" value="Glycos_transf_1"/>
    <property type="match status" value="1"/>
</dbReference>
<evidence type="ECO:0000313" key="4">
    <source>
        <dbReference type="Proteomes" id="UP001525857"/>
    </source>
</evidence>
<dbReference type="EMBL" id="QVOV01000001">
    <property type="protein sequence ID" value="MCT8388495.1"/>
    <property type="molecule type" value="Genomic_DNA"/>
</dbReference>
<proteinExistence type="predicted"/>
<dbReference type="InterPro" id="IPR028098">
    <property type="entry name" value="Glyco_trans_4-like_N"/>
</dbReference>
<dbReference type="PANTHER" id="PTHR45947">
    <property type="entry name" value="SULFOQUINOVOSYL TRANSFERASE SQD2"/>
    <property type="match status" value="1"/>
</dbReference>
<sequence length="388" mass="44084">MIRTKSFVENIKLAMKKILIFGATPSQGGIETFILNICKTVSQDKKIYLFKFSDEKIAYQDSFVQDYDAKVLNEPNPGGLAGHFYRKIQYRKFFKNNQFDVVHINANSPSNYDFAKQAIASGAKVIYHSHNDSAESFAINQKFVKLIAFVRYLQRKQLAKLNVKRLAVSLNAAKWMFGTTDQVQIVPNGVDFNSVAFSKDKRDSGRQQLNIDSNDKVLLVASRLSQQKNVFKSLSVAKYAIENGIAQHFVIVGDGQERERLNYCINKIEPEIKHRIHVLGPQSDMQRWYSVSDVMLMPSLYEGLPYSVLEAQANGLTILASNAIPKQAILSQKLLHFIDIEESDEIWSQNISTLNINANRSNSIFEANNSIYALENFRGIMEDIYETI</sequence>
<protein>
    <submittedName>
        <fullName evidence="3">Glycosyltransferase</fullName>
    </submittedName>
</protein>
<name>A0ABT2NSX8_9LACO</name>
<dbReference type="Proteomes" id="UP001525857">
    <property type="component" value="Unassembled WGS sequence"/>
</dbReference>
<gene>
    <name evidence="3" type="ORF">D0501_00040</name>
</gene>
<reference evidence="3 4" key="1">
    <citation type="submission" date="2018-08" db="EMBL/GenBank/DDBJ databases">
        <title>Draft genome sequences of Leuconostoc spp. and Weissella spp. with biocontrol potential.</title>
        <authorList>
            <person name="Lo R."/>
            <person name="Ho V.T.T."/>
            <person name="Turner M.S."/>
        </authorList>
    </citation>
    <scope>NUCLEOTIDE SEQUENCE [LARGE SCALE GENOMIC DNA]</scope>
    <source>
        <strain evidence="3 4">733</strain>
    </source>
</reference>
<dbReference type="InterPro" id="IPR001296">
    <property type="entry name" value="Glyco_trans_1"/>
</dbReference>